<dbReference type="GeneID" id="54988060"/>
<name>A0A2K9V536_9CAUD</name>
<protein>
    <submittedName>
        <fullName evidence="2">Major capsid protein</fullName>
    </submittedName>
</protein>
<dbReference type="RefSeq" id="YP_009797643.1">
    <property type="nucleotide sequence ID" value="NC_047917.1"/>
</dbReference>
<evidence type="ECO:0000256" key="1">
    <source>
        <dbReference type="SAM" id="MobiDB-lite"/>
    </source>
</evidence>
<evidence type="ECO:0000313" key="3">
    <source>
        <dbReference type="Proteomes" id="UP000241070"/>
    </source>
</evidence>
<feature type="region of interest" description="Disordered" evidence="1">
    <location>
        <begin position="247"/>
        <end position="270"/>
    </location>
</feature>
<keyword evidence="3" id="KW-1185">Reference proteome</keyword>
<organism evidence="2 3">
    <name type="scientific">Erwinia phage vB_EamP-S2</name>
    <dbReference type="NCBI Taxonomy" id="2070198"/>
    <lineage>
        <taxon>Viruses</taxon>
        <taxon>Duplodnaviria</taxon>
        <taxon>Heunggongvirae</taxon>
        <taxon>Uroviricota</taxon>
        <taxon>Caudoviricetes</taxon>
        <taxon>Autographivirales</taxon>
        <taxon>Autosignataviridae</taxon>
        <taxon>Molineuxvirinae</taxon>
        <taxon>Eracentumvirus</taxon>
        <taxon>Eracentumvirus S2</taxon>
    </lineage>
</organism>
<dbReference type="Proteomes" id="UP000241070">
    <property type="component" value="Segment"/>
</dbReference>
<dbReference type="EMBL" id="MG736918">
    <property type="protein sequence ID" value="AUV57232.1"/>
    <property type="molecule type" value="Genomic_DNA"/>
</dbReference>
<evidence type="ECO:0000313" key="2">
    <source>
        <dbReference type="EMBL" id="AUV57232.1"/>
    </source>
</evidence>
<accession>A0A2K9V536</accession>
<sequence length="364" mass="39866">MSNPNVLTQPAVSASGEVDSLLIEKFNNRVHEQYLKGENLLQWFDVQEVVGTNSVSNKYIGETELQVLSPGKSPDASPTEFDKNRLVVDTTVIARNTVAHFHDVQSDIDGLKSKLSVNQAKKLKKMEDSMVIQQLILGGISNTEAIRTNPRVAGHGFSIHIVGLASSFLTSPQYMMAAIEMAMEQQTEQEVDTSELCGLMPWTAFNCLRDADRIVDKSYTIAASDNTVDGFVLKSWNTPIVPSNRFPKLSDNTEGTGSTKHHKLSNAGNGNRYDVTAGQTSAQAVLFTQDALLVGRTISITGDIFYEKKEKTWYIDTFLAEGAIPDRWEAVAVVTSAATEGDAKDHAAILARANRKVIQTKQVS</sequence>
<dbReference type="KEGG" id="vg:54988060"/>
<proteinExistence type="predicted"/>
<reference evidence="2 3" key="1">
    <citation type="submission" date="2017-12" db="EMBL/GenBank/DDBJ databases">
        <title>Complete Genome Sequences of Erwinia amylovora Phages vB_EamP-S2 and vB_EamM-Bue1.</title>
        <authorList>
            <person name="Knecht L.E."/>
            <person name="Born Y."/>
            <person name="Pothier J.F."/>
            <person name="Loessner M.J."/>
            <person name="Fieseler L."/>
        </authorList>
    </citation>
    <scope>NUCLEOTIDE SEQUENCE [LARGE SCALE GENOMIC DNA]</scope>
</reference>